<dbReference type="CDD" id="cd01169">
    <property type="entry name" value="HMPP_kinase"/>
    <property type="match status" value="1"/>
</dbReference>
<evidence type="ECO:0000256" key="2">
    <source>
        <dbReference type="ARBA" id="ARBA00000565"/>
    </source>
</evidence>
<keyword evidence="5" id="KW-0808">Transferase</keyword>
<feature type="domain" description="Pyridoxamine kinase/Phosphomethylpyrimidine kinase" evidence="10">
    <location>
        <begin position="14"/>
        <end position="257"/>
    </location>
</feature>
<keyword evidence="7 11" id="KW-0418">Kinase</keyword>
<dbReference type="NCBIfam" id="TIGR00097">
    <property type="entry name" value="HMP-P_kinase"/>
    <property type="match status" value="1"/>
</dbReference>
<dbReference type="GO" id="GO:0005524">
    <property type="term" value="F:ATP binding"/>
    <property type="evidence" value="ECO:0007669"/>
    <property type="project" value="UniProtKB-KW"/>
</dbReference>
<dbReference type="EMBL" id="NEWD01000016">
    <property type="protein sequence ID" value="OXN00503.1"/>
    <property type="molecule type" value="Genomic_DNA"/>
</dbReference>
<comment type="pathway">
    <text evidence="4">Cofactor biosynthesis; thiamine diphosphate biosynthesis; 4-amino-2-methyl-5-diphosphomethylpyrimidine from 5-amino-1-(5-phospho-D-ribosyl)imidazole: step 3/3.</text>
</comment>
<gene>
    <name evidence="11" type="ORF">Tam10B_1373</name>
</gene>
<dbReference type="Pfam" id="PF08543">
    <property type="entry name" value="Phos_pyr_kin"/>
    <property type="match status" value="1"/>
</dbReference>
<comment type="caution">
    <text evidence="11">The sequence shown here is derived from an EMBL/GenBank/DDBJ whole genome shotgun (WGS) entry which is preliminary data.</text>
</comment>
<dbReference type="InterPro" id="IPR013749">
    <property type="entry name" value="PM/HMP-P_kinase-1"/>
</dbReference>
<organism evidence="11 12">
    <name type="scientific">Bifidobacterium vansinderenii</name>
    <dbReference type="NCBI Taxonomy" id="1984871"/>
    <lineage>
        <taxon>Bacteria</taxon>
        <taxon>Bacillati</taxon>
        <taxon>Actinomycetota</taxon>
        <taxon>Actinomycetes</taxon>
        <taxon>Bifidobacteriales</taxon>
        <taxon>Bifidobacteriaceae</taxon>
        <taxon>Bifidobacterium</taxon>
    </lineage>
</organism>
<evidence type="ECO:0000313" key="11">
    <source>
        <dbReference type="EMBL" id="OXN00503.1"/>
    </source>
</evidence>
<evidence type="ECO:0000256" key="1">
    <source>
        <dbReference type="ARBA" id="ARBA00000151"/>
    </source>
</evidence>
<keyword evidence="12" id="KW-1185">Reference proteome</keyword>
<evidence type="ECO:0000256" key="9">
    <source>
        <dbReference type="ARBA" id="ARBA00022977"/>
    </source>
</evidence>
<comment type="function">
    <text evidence="3">Catalyzes the phosphorylation of hydroxymethylpyrimidine phosphate (HMP-P) to HMP-PP, and of HMP to HMP-P.</text>
</comment>
<dbReference type="InterPro" id="IPR029056">
    <property type="entry name" value="Ribokinase-like"/>
</dbReference>
<evidence type="ECO:0000256" key="4">
    <source>
        <dbReference type="ARBA" id="ARBA00004769"/>
    </source>
</evidence>
<dbReference type="PANTHER" id="PTHR20858:SF17">
    <property type="entry name" value="HYDROXYMETHYLPYRIMIDINE_PHOSPHOMETHYLPYRIMIDINE KINASE THI20-RELATED"/>
    <property type="match status" value="1"/>
</dbReference>
<dbReference type="PANTHER" id="PTHR20858">
    <property type="entry name" value="PHOSPHOMETHYLPYRIMIDINE KINASE"/>
    <property type="match status" value="1"/>
</dbReference>
<dbReference type="InterPro" id="IPR004399">
    <property type="entry name" value="HMP/HMP-P_kinase_dom"/>
</dbReference>
<keyword evidence="6" id="KW-0547">Nucleotide-binding</keyword>
<dbReference type="GO" id="GO:0008972">
    <property type="term" value="F:phosphomethylpyrimidine kinase activity"/>
    <property type="evidence" value="ECO:0007669"/>
    <property type="project" value="UniProtKB-EC"/>
</dbReference>
<keyword evidence="8" id="KW-0067">ATP-binding</keyword>
<dbReference type="GO" id="GO:0009228">
    <property type="term" value="P:thiamine biosynthetic process"/>
    <property type="evidence" value="ECO:0007669"/>
    <property type="project" value="UniProtKB-KW"/>
</dbReference>
<sequence length="274" mass="28944">MSVLTPVLSIAGSDCSGGAGIQADLKTMSANGCFAMSVITSVVAENTARVISVLDVDPKIIADQIDAVFEDIRPKAVKIGMLDNPDIMQVVADKLVEYKAENVVIDPVMYAKNGAPLMDPNCIDSLIRIVIPHADVLTPNIPEAECISGLKITDLEGQKAAAKAIQEMGCTSALVKGGHATGDAIDVLYDGKDFYEFSAKRINTKNTHGTGCTYSSAIAANLALGHPFHEAIGRAKKYVTMAIEHSLELGNGNGPTNHFWDLYAHGLAGFDANA</sequence>
<name>A0A229VY01_9BIFI</name>
<dbReference type="Gene3D" id="3.40.1190.20">
    <property type="match status" value="1"/>
</dbReference>
<accession>A0A229VY01</accession>
<comment type="catalytic activity">
    <reaction evidence="2">
        <text>4-amino-2-methyl-5-(phosphooxymethyl)pyrimidine + ATP = 4-amino-2-methyl-5-(diphosphooxymethyl)pyrimidine + ADP</text>
        <dbReference type="Rhea" id="RHEA:19893"/>
        <dbReference type="ChEBI" id="CHEBI:30616"/>
        <dbReference type="ChEBI" id="CHEBI:57841"/>
        <dbReference type="ChEBI" id="CHEBI:58354"/>
        <dbReference type="ChEBI" id="CHEBI:456216"/>
        <dbReference type="EC" id="2.7.4.7"/>
    </reaction>
</comment>
<dbReference type="UniPathway" id="UPA00060">
    <property type="reaction ID" value="UER00138"/>
</dbReference>
<dbReference type="GO" id="GO:0009229">
    <property type="term" value="P:thiamine diphosphate biosynthetic process"/>
    <property type="evidence" value="ECO:0007669"/>
    <property type="project" value="UniProtKB-UniPathway"/>
</dbReference>
<dbReference type="AlphaFoldDB" id="A0A229VY01"/>
<evidence type="ECO:0000256" key="8">
    <source>
        <dbReference type="ARBA" id="ARBA00022840"/>
    </source>
</evidence>
<evidence type="ECO:0000313" key="12">
    <source>
        <dbReference type="Proteomes" id="UP000215433"/>
    </source>
</evidence>
<dbReference type="RefSeq" id="WP_198947549.1">
    <property type="nucleotide sequence ID" value="NZ_NEWD01000016.1"/>
</dbReference>
<dbReference type="SUPFAM" id="SSF53613">
    <property type="entry name" value="Ribokinase-like"/>
    <property type="match status" value="1"/>
</dbReference>
<proteinExistence type="predicted"/>
<protein>
    <submittedName>
        <fullName evidence="11">Hydroxymethylpyrimidine/phosphomethylpyrimidine kinase</fullName>
    </submittedName>
</protein>
<dbReference type="FunFam" id="3.40.1190.20:FF:000003">
    <property type="entry name" value="Phosphomethylpyrimidine kinase ThiD"/>
    <property type="match status" value="1"/>
</dbReference>
<evidence type="ECO:0000256" key="3">
    <source>
        <dbReference type="ARBA" id="ARBA00003848"/>
    </source>
</evidence>
<comment type="catalytic activity">
    <reaction evidence="1">
        <text>4-amino-5-hydroxymethyl-2-methylpyrimidine + ATP = 4-amino-2-methyl-5-(phosphooxymethyl)pyrimidine + ADP + H(+)</text>
        <dbReference type="Rhea" id="RHEA:23096"/>
        <dbReference type="ChEBI" id="CHEBI:15378"/>
        <dbReference type="ChEBI" id="CHEBI:16892"/>
        <dbReference type="ChEBI" id="CHEBI:30616"/>
        <dbReference type="ChEBI" id="CHEBI:58354"/>
        <dbReference type="ChEBI" id="CHEBI:456216"/>
        <dbReference type="EC" id="2.7.1.49"/>
    </reaction>
</comment>
<reference evidence="11 12" key="1">
    <citation type="submission" date="2017-05" db="EMBL/GenBank/DDBJ databases">
        <title>Bifidobacterium vansinderenii sp. nov.</title>
        <authorList>
            <person name="Lugli G.A."/>
            <person name="Duranti S."/>
            <person name="Mangifesta M."/>
        </authorList>
    </citation>
    <scope>NUCLEOTIDE SEQUENCE [LARGE SCALE GENOMIC DNA]</scope>
    <source>
        <strain evidence="11 12">Tam10B</strain>
    </source>
</reference>
<dbReference type="Proteomes" id="UP000215433">
    <property type="component" value="Unassembled WGS sequence"/>
</dbReference>
<evidence type="ECO:0000259" key="10">
    <source>
        <dbReference type="Pfam" id="PF08543"/>
    </source>
</evidence>
<evidence type="ECO:0000256" key="6">
    <source>
        <dbReference type="ARBA" id="ARBA00022741"/>
    </source>
</evidence>
<evidence type="ECO:0000256" key="5">
    <source>
        <dbReference type="ARBA" id="ARBA00022679"/>
    </source>
</evidence>
<keyword evidence="9" id="KW-0784">Thiamine biosynthesis</keyword>
<dbReference type="GO" id="GO:0005829">
    <property type="term" value="C:cytosol"/>
    <property type="evidence" value="ECO:0007669"/>
    <property type="project" value="TreeGrafter"/>
</dbReference>
<evidence type="ECO:0000256" key="7">
    <source>
        <dbReference type="ARBA" id="ARBA00022777"/>
    </source>
</evidence>
<dbReference type="GO" id="GO:0008902">
    <property type="term" value="F:hydroxymethylpyrimidine kinase activity"/>
    <property type="evidence" value="ECO:0007669"/>
    <property type="project" value="UniProtKB-EC"/>
</dbReference>